<dbReference type="NCBIfam" id="NF001377">
    <property type="entry name" value="PRK00278.2-4"/>
    <property type="match status" value="1"/>
</dbReference>
<accession>D5CN33</accession>
<dbReference type="NCBIfam" id="NF001373">
    <property type="entry name" value="PRK00278.1-6"/>
    <property type="match status" value="1"/>
</dbReference>
<protein>
    <recommendedName>
        <fullName evidence="8">Indole-3-glycerol phosphate synthase</fullName>
        <shortName evidence="8">IGPS</shortName>
        <ecNumber evidence="8">4.1.1.48</ecNumber>
    </recommendedName>
</protein>
<dbReference type="GO" id="GO:0004425">
    <property type="term" value="F:indole-3-glycerol-phosphate synthase activity"/>
    <property type="evidence" value="ECO:0007669"/>
    <property type="project" value="UniProtKB-UniRule"/>
</dbReference>
<dbReference type="HAMAP" id="MF_00134_B">
    <property type="entry name" value="IGPS_B"/>
    <property type="match status" value="1"/>
</dbReference>
<dbReference type="CDD" id="cd00331">
    <property type="entry name" value="IGPS"/>
    <property type="match status" value="1"/>
</dbReference>
<evidence type="ECO:0000256" key="7">
    <source>
        <dbReference type="ARBA" id="ARBA00023239"/>
    </source>
</evidence>
<comment type="catalytic activity">
    <reaction evidence="1 8">
        <text>1-(2-carboxyphenylamino)-1-deoxy-D-ribulose 5-phosphate + H(+) = (1S,2R)-1-C-(indol-3-yl)glycerol 3-phosphate + CO2 + H2O</text>
        <dbReference type="Rhea" id="RHEA:23476"/>
        <dbReference type="ChEBI" id="CHEBI:15377"/>
        <dbReference type="ChEBI" id="CHEBI:15378"/>
        <dbReference type="ChEBI" id="CHEBI:16526"/>
        <dbReference type="ChEBI" id="CHEBI:58613"/>
        <dbReference type="ChEBI" id="CHEBI:58866"/>
        <dbReference type="EC" id="4.1.1.48"/>
    </reaction>
</comment>
<keyword evidence="4 8" id="KW-0210">Decarboxylase</keyword>
<feature type="domain" description="Indole-3-glycerol phosphate synthase" evidence="9">
    <location>
        <begin position="5"/>
        <end position="262"/>
    </location>
</feature>
<evidence type="ECO:0000259" key="9">
    <source>
        <dbReference type="Pfam" id="PF00218"/>
    </source>
</evidence>
<evidence type="ECO:0000256" key="3">
    <source>
        <dbReference type="ARBA" id="ARBA00022605"/>
    </source>
</evidence>
<dbReference type="eggNOG" id="COG0134">
    <property type="taxonomic scope" value="Bacteria"/>
</dbReference>
<dbReference type="HOGENOM" id="CLU_034247_2_0_4"/>
<evidence type="ECO:0000256" key="2">
    <source>
        <dbReference type="ARBA" id="ARBA00004696"/>
    </source>
</evidence>
<evidence type="ECO:0000256" key="4">
    <source>
        <dbReference type="ARBA" id="ARBA00022793"/>
    </source>
</evidence>
<evidence type="ECO:0000256" key="5">
    <source>
        <dbReference type="ARBA" id="ARBA00022822"/>
    </source>
</evidence>
<dbReference type="KEGG" id="slt:Slit_2505"/>
<keyword evidence="11" id="KW-1185">Reference proteome</keyword>
<dbReference type="InterPro" id="IPR045186">
    <property type="entry name" value="Indole-3-glycerol_P_synth"/>
</dbReference>
<dbReference type="InterPro" id="IPR013798">
    <property type="entry name" value="Indole-3-glycerol_P_synth_dom"/>
</dbReference>
<dbReference type="PROSITE" id="PS00614">
    <property type="entry name" value="IGPS"/>
    <property type="match status" value="1"/>
</dbReference>
<evidence type="ECO:0000256" key="1">
    <source>
        <dbReference type="ARBA" id="ARBA00001633"/>
    </source>
</evidence>
<keyword evidence="6 8" id="KW-0057">Aromatic amino acid biosynthesis</keyword>
<reference evidence="10 11" key="1">
    <citation type="submission" date="2010-03" db="EMBL/GenBank/DDBJ databases">
        <title>Complete sequence of Sideroxydans lithotrophicus ES-1.</title>
        <authorList>
            <consortium name="US DOE Joint Genome Institute"/>
            <person name="Lucas S."/>
            <person name="Copeland A."/>
            <person name="Lapidus A."/>
            <person name="Cheng J.-F."/>
            <person name="Bruce D."/>
            <person name="Goodwin L."/>
            <person name="Pitluck S."/>
            <person name="Munk A.C."/>
            <person name="Detter J.C."/>
            <person name="Han C."/>
            <person name="Tapia R."/>
            <person name="Larimer F."/>
            <person name="Land M."/>
            <person name="Hauser L."/>
            <person name="Kyrpides N."/>
            <person name="Ivanova N."/>
            <person name="Emerson D."/>
            <person name="Woyke T."/>
        </authorList>
    </citation>
    <scope>NUCLEOTIDE SEQUENCE [LARGE SCALE GENOMIC DNA]</scope>
    <source>
        <strain evidence="10 11">ES-1</strain>
    </source>
</reference>
<dbReference type="PANTHER" id="PTHR22854">
    <property type="entry name" value="TRYPTOPHAN BIOSYNTHESIS PROTEIN"/>
    <property type="match status" value="1"/>
</dbReference>
<sequence length="270" mass="29079">MSDILNKILAVKNQEVAAALSAKPLPVIRAEAEQAAPARDFAGAIRNKIAAGLPAVIAEIKKASPSKGVIRADFHPAEIAASYARHGAACLSVLTDEQFFQGSAAYLQQARAACDLPVLRKDFMVHEYQVYQARAMGADAILLIASALTLNQMKTLEKLAHKLGMAVLVEVHDGKELEIALQLATPLIGINNRNLRTFEVSLQTTLDLLSHISASEEGQDRIVVTESGIFTAADVKLMRDQQVHAFLVGEAFMRADEPGAELAKVFGMQP</sequence>
<dbReference type="Gene3D" id="3.20.20.70">
    <property type="entry name" value="Aldolase class I"/>
    <property type="match status" value="1"/>
</dbReference>
<dbReference type="SUPFAM" id="SSF51366">
    <property type="entry name" value="Ribulose-phoshate binding barrel"/>
    <property type="match status" value="1"/>
</dbReference>
<dbReference type="AlphaFoldDB" id="D5CN33"/>
<dbReference type="OrthoDB" id="9804217at2"/>
<gene>
    <name evidence="8" type="primary">trpC</name>
    <name evidence="10" type="ordered locus">Slit_2505</name>
</gene>
<proteinExistence type="inferred from homology"/>
<dbReference type="FunFam" id="3.20.20.70:FF:000024">
    <property type="entry name" value="Indole-3-glycerol phosphate synthase"/>
    <property type="match status" value="1"/>
</dbReference>
<dbReference type="GO" id="GO:0000162">
    <property type="term" value="P:L-tryptophan biosynthetic process"/>
    <property type="evidence" value="ECO:0007669"/>
    <property type="project" value="UniProtKB-UniRule"/>
</dbReference>
<comment type="pathway">
    <text evidence="2 8">Amino-acid biosynthesis; L-tryptophan biosynthesis; L-tryptophan from chorismate: step 4/5.</text>
</comment>
<keyword evidence="5 8" id="KW-0822">Tryptophan biosynthesis</keyword>
<dbReference type="Proteomes" id="UP000001625">
    <property type="component" value="Chromosome"/>
</dbReference>
<dbReference type="EC" id="4.1.1.48" evidence="8"/>
<dbReference type="EMBL" id="CP001965">
    <property type="protein sequence ID" value="ADE12730.1"/>
    <property type="molecule type" value="Genomic_DNA"/>
</dbReference>
<dbReference type="UniPathway" id="UPA00035">
    <property type="reaction ID" value="UER00043"/>
</dbReference>
<keyword evidence="7 8" id="KW-0456">Lyase</keyword>
<evidence type="ECO:0000313" key="11">
    <source>
        <dbReference type="Proteomes" id="UP000001625"/>
    </source>
</evidence>
<dbReference type="InterPro" id="IPR013785">
    <property type="entry name" value="Aldolase_TIM"/>
</dbReference>
<name>D5CN33_SIDLE</name>
<keyword evidence="3 8" id="KW-0028">Amino-acid biosynthesis</keyword>
<dbReference type="GO" id="GO:0004640">
    <property type="term" value="F:phosphoribosylanthranilate isomerase activity"/>
    <property type="evidence" value="ECO:0007669"/>
    <property type="project" value="TreeGrafter"/>
</dbReference>
<evidence type="ECO:0000256" key="6">
    <source>
        <dbReference type="ARBA" id="ARBA00023141"/>
    </source>
</evidence>
<dbReference type="PANTHER" id="PTHR22854:SF2">
    <property type="entry name" value="INDOLE-3-GLYCEROL-PHOSPHATE SYNTHASE"/>
    <property type="match status" value="1"/>
</dbReference>
<dbReference type="InterPro" id="IPR001468">
    <property type="entry name" value="Indole-3-GlycerolPSynthase_CS"/>
</dbReference>
<dbReference type="Pfam" id="PF00218">
    <property type="entry name" value="IGPS"/>
    <property type="match status" value="1"/>
</dbReference>
<evidence type="ECO:0000256" key="8">
    <source>
        <dbReference type="HAMAP-Rule" id="MF_00134"/>
    </source>
</evidence>
<organism evidence="10 11">
    <name type="scientific">Sideroxydans lithotrophicus (strain ES-1)</name>
    <dbReference type="NCBI Taxonomy" id="580332"/>
    <lineage>
        <taxon>Bacteria</taxon>
        <taxon>Pseudomonadati</taxon>
        <taxon>Pseudomonadota</taxon>
        <taxon>Betaproteobacteria</taxon>
        <taxon>Nitrosomonadales</taxon>
        <taxon>Gallionellaceae</taxon>
        <taxon>Sideroxydans</taxon>
    </lineage>
</organism>
<dbReference type="InterPro" id="IPR011060">
    <property type="entry name" value="RibuloseP-bd_barrel"/>
</dbReference>
<dbReference type="RefSeq" id="WP_013030628.1">
    <property type="nucleotide sequence ID" value="NC_013959.1"/>
</dbReference>
<dbReference type="STRING" id="580332.Slit_2505"/>
<comment type="similarity">
    <text evidence="8">Belongs to the TrpC family.</text>
</comment>
<evidence type="ECO:0000313" key="10">
    <source>
        <dbReference type="EMBL" id="ADE12730.1"/>
    </source>
</evidence>